<evidence type="ECO:0000256" key="2">
    <source>
        <dbReference type="ARBA" id="ARBA00004906"/>
    </source>
</evidence>
<dbReference type="PROSITE" id="PS50089">
    <property type="entry name" value="ZF_RING_2"/>
    <property type="match status" value="1"/>
</dbReference>
<feature type="domain" description="WWE" evidence="14">
    <location>
        <begin position="1"/>
        <end position="74"/>
    </location>
</feature>
<dbReference type="GO" id="GO:0007219">
    <property type="term" value="P:Notch signaling pathway"/>
    <property type="evidence" value="ECO:0007669"/>
    <property type="project" value="UniProtKB-KW"/>
</dbReference>
<feature type="compositionally biased region" description="Low complexity" evidence="12">
    <location>
        <begin position="269"/>
        <end position="284"/>
    </location>
</feature>
<dbReference type="PROSITE" id="PS50918">
    <property type="entry name" value="WWE"/>
    <property type="match status" value="2"/>
</dbReference>
<accession>A0A6M2DI50</accession>
<dbReference type="CDD" id="cd09633">
    <property type="entry name" value="Deltex_C"/>
    <property type="match status" value="1"/>
</dbReference>
<dbReference type="GO" id="GO:0005737">
    <property type="term" value="C:cytoplasm"/>
    <property type="evidence" value="ECO:0007669"/>
    <property type="project" value="UniProtKB-SubCell"/>
</dbReference>
<evidence type="ECO:0000259" key="14">
    <source>
        <dbReference type="PROSITE" id="PS50918"/>
    </source>
</evidence>
<dbReference type="EMBL" id="GIIL01002253">
    <property type="protein sequence ID" value="NOV45979.1"/>
    <property type="molecule type" value="Transcribed_RNA"/>
</dbReference>
<dbReference type="Pfam" id="PF18102">
    <property type="entry name" value="DTC"/>
    <property type="match status" value="1"/>
</dbReference>
<feature type="compositionally biased region" description="Low complexity" evidence="12">
    <location>
        <begin position="246"/>
        <end position="262"/>
    </location>
</feature>
<evidence type="ECO:0000256" key="1">
    <source>
        <dbReference type="ARBA" id="ARBA00000900"/>
    </source>
</evidence>
<dbReference type="Gene3D" id="3.30.390.130">
    <property type="match status" value="1"/>
</dbReference>
<keyword evidence="11" id="KW-0963">Cytoplasm</keyword>
<keyword evidence="7 10" id="KW-0863">Zinc-finger</keyword>
<dbReference type="InterPro" id="IPR039396">
    <property type="entry name" value="Deltex_C"/>
</dbReference>
<proteinExistence type="inferred from homology"/>
<evidence type="ECO:0000256" key="8">
    <source>
        <dbReference type="ARBA" id="ARBA00022833"/>
    </source>
</evidence>
<reference evidence="15" key="1">
    <citation type="submission" date="2020-03" db="EMBL/GenBank/DDBJ databases">
        <title>Transcriptomic Profiling of the Digestive Tract of the Rat Flea, Xenopsylla cheopis, Following Blood Feeding and Infection with Yersinia pestis.</title>
        <authorList>
            <person name="Bland D.M."/>
            <person name="Martens C.A."/>
            <person name="Virtaneva K."/>
            <person name="Kanakabandi K."/>
            <person name="Long D."/>
            <person name="Rosenke R."/>
            <person name="Saturday G.A."/>
            <person name="Hoyt F.H."/>
            <person name="Bruno D.P."/>
            <person name="Ribeiro J.M.C."/>
            <person name="Hinnebusch J."/>
        </authorList>
    </citation>
    <scope>NUCLEOTIDE SEQUENCE</scope>
</reference>
<dbReference type="InterPro" id="IPR001841">
    <property type="entry name" value="Znf_RING"/>
</dbReference>
<evidence type="ECO:0000256" key="6">
    <source>
        <dbReference type="ARBA" id="ARBA00022737"/>
    </source>
</evidence>
<name>A0A6M2DI50_XENCH</name>
<dbReference type="InterPro" id="IPR037197">
    <property type="entry name" value="WWE_dom_sf"/>
</dbReference>
<dbReference type="InterPro" id="IPR013083">
    <property type="entry name" value="Znf_RING/FYVE/PHD"/>
</dbReference>
<sequence>MSHHAVVVWEWELREGRWRPYSPEVSQHLERANVKRLTRVILSDADPSLHSYVNLRTKTQCQDEGDLTPLKVRRKCYHQNSPAGKGVKWEWAGGEGASEWLTHDMEVQCLIEESWASGEQTIDMSLTYLCLPYVINFYNLTQISGSSGTVRNIRRVQQAPYPLVKVTLDELNSLTDDDNLKKSIANRPQLPLPAPRKNQSSQKFSTNNNTLPCSNKKHKAKTKNLNCETTTANLARAILNNLNIFSHKPNTSSSNSQSNQTQLMKQVQNSHISHSNNNNKHYSSQRQQNANAYILNTRGSMKNHSDYPNVQNSKNNLSKSGGNISRNEHLRNNQLMLSQHHISRKKTPSPIFQQNGITSNLQNMSHINHSYVGSTTSMSQGSKNSLRHFESVLDVDSSSIKSGRRPSVDTVSTYLSHESKGSQGASVTDLLDCSIGSDEVFECLNAPRRRMGIAGSIVGVDAASDVISRYVRVVEPPNWPGRPPCPVCLLDMSSGQSGSVDCQTSEMLPNAHQDDLIVSLTRCAHAMHLGCLNQVISQQNSEKGIYLECPLCLTVYGHKIGNQPPGSMNWTVIPRSLPGHPDSKTLQLTYNIASGVQGSDQPNPGQPYFAVGFPRVCYLPDNTQGRRVLRLLTIAWERRLVFTIGRSLTTGREDVVAWNGLTHKTEIGPSITGAGYPDTGYLDRLVTELLHLGVTDSFDDLPNVYQELC</sequence>
<comment type="similarity">
    <text evidence="3 11">Belongs to the Deltex family.</text>
</comment>
<evidence type="ECO:0000256" key="12">
    <source>
        <dbReference type="SAM" id="MobiDB-lite"/>
    </source>
</evidence>
<dbReference type="SMART" id="SM00678">
    <property type="entry name" value="WWE"/>
    <property type="match status" value="2"/>
</dbReference>
<keyword evidence="6" id="KW-0677">Repeat</keyword>
<dbReference type="EC" id="2.3.2.27" evidence="11"/>
<dbReference type="Pfam" id="PF02825">
    <property type="entry name" value="WWE"/>
    <property type="match status" value="2"/>
</dbReference>
<dbReference type="PANTHER" id="PTHR12622">
    <property type="entry name" value="DELTEX-RELATED"/>
    <property type="match status" value="1"/>
</dbReference>
<organism evidence="15">
    <name type="scientific">Xenopsylla cheopis</name>
    <name type="common">Oriental rat flea</name>
    <name type="synonym">Pulex cheopis</name>
    <dbReference type="NCBI Taxonomy" id="163159"/>
    <lineage>
        <taxon>Eukaryota</taxon>
        <taxon>Metazoa</taxon>
        <taxon>Ecdysozoa</taxon>
        <taxon>Arthropoda</taxon>
        <taxon>Hexapoda</taxon>
        <taxon>Insecta</taxon>
        <taxon>Pterygota</taxon>
        <taxon>Neoptera</taxon>
        <taxon>Endopterygota</taxon>
        <taxon>Siphonaptera</taxon>
        <taxon>Pulicidae</taxon>
        <taxon>Xenopsyllinae</taxon>
        <taxon>Xenopsylla</taxon>
    </lineage>
</organism>
<dbReference type="GO" id="GO:0008270">
    <property type="term" value="F:zinc ion binding"/>
    <property type="evidence" value="ECO:0007669"/>
    <property type="project" value="UniProtKB-KW"/>
</dbReference>
<feature type="compositionally biased region" description="Polar residues" evidence="12">
    <location>
        <begin position="197"/>
        <end position="213"/>
    </location>
</feature>
<evidence type="ECO:0000259" key="13">
    <source>
        <dbReference type="PROSITE" id="PS50089"/>
    </source>
</evidence>
<dbReference type="Gene3D" id="3.30.40.10">
    <property type="entry name" value="Zinc/RING finger domain, C3HC4 (zinc finger)"/>
    <property type="match status" value="1"/>
</dbReference>
<protein>
    <recommendedName>
        <fullName evidence="11">E3 ubiquitin-protein ligase</fullName>
        <ecNumber evidence="11">2.3.2.27</ecNumber>
    </recommendedName>
</protein>
<feature type="compositionally biased region" description="Low complexity" evidence="12">
    <location>
        <begin position="312"/>
        <end position="325"/>
    </location>
</feature>
<evidence type="ECO:0000256" key="3">
    <source>
        <dbReference type="ARBA" id="ARBA00009413"/>
    </source>
</evidence>
<feature type="compositionally biased region" description="Polar residues" evidence="12">
    <location>
        <begin position="299"/>
        <end position="311"/>
    </location>
</feature>
<evidence type="ECO:0000256" key="5">
    <source>
        <dbReference type="ARBA" id="ARBA00022723"/>
    </source>
</evidence>
<feature type="region of interest" description="Disordered" evidence="12">
    <location>
        <begin position="299"/>
        <end position="326"/>
    </location>
</feature>
<comment type="pathway">
    <text evidence="2 11">Protein modification; protein ubiquitination.</text>
</comment>
<dbReference type="SUPFAM" id="SSF57850">
    <property type="entry name" value="RING/U-box"/>
    <property type="match status" value="1"/>
</dbReference>
<keyword evidence="4 11" id="KW-0808">Transferase</keyword>
<dbReference type="AlphaFoldDB" id="A0A6M2DI50"/>
<evidence type="ECO:0000256" key="4">
    <source>
        <dbReference type="ARBA" id="ARBA00022679"/>
    </source>
</evidence>
<dbReference type="SUPFAM" id="SSF117839">
    <property type="entry name" value="WWE domain"/>
    <property type="match status" value="2"/>
</dbReference>
<dbReference type="InterPro" id="IPR039398">
    <property type="entry name" value="Deltex_fam"/>
</dbReference>
<comment type="catalytic activity">
    <reaction evidence="1 11">
        <text>S-ubiquitinyl-[E2 ubiquitin-conjugating enzyme]-L-cysteine + [acceptor protein]-L-lysine = [E2 ubiquitin-conjugating enzyme]-L-cysteine + N(6)-ubiquitinyl-[acceptor protein]-L-lysine.</text>
        <dbReference type="EC" id="2.3.2.27"/>
    </reaction>
</comment>
<keyword evidence="8 11" id="KW-0862">Zinc</keyword>
<dbReference type="UniPathway" id="UPA00143"/>
<evidence type="ECO:0000256" key="9">
    <source>
        <dbReference type="ARBA" id="ARBA00022976"/>
    </source>
</evidence>
<feature type="domain" description="RING-type" evidence="13">
    <location>
        <begin position="485"/>
        <end position="552"/>
    </location>
</feature>
<feature type="domain" description="WWE" evidence="14">
    <location>
        <begin position="75"/>
        <end position="155"/>
    </location>
</feature>
<dbReference type="GO" id="GO:0016567">
    <property type="term" value="P:protein ubiquitination"/>
    <property type="evidence" value="ECO:0007669"/>
    <property type="project" value="UniProtKB-UniRule"/>
</dbReference>
<keyword evidence="5 11" id="KW-0479">Metal-binding</keyword>
<feature type="region of interest" description="Disordered" evidence="12">
    <location>
        <begin position="179"/>
        <end position="217"/>
    </location>
</feature>
<comment type="subcellular location">
    <subcellularLocation>
        <location evidence="11">Cytoplasm</location>
    </subcellularLocation>
</comment>
<evidence type="ECO:0000256" key="10">
    <source>
        <dbReference type="PROSITE-ProRule" id="PRU00175"/>
    </source>
</evidence>
<evidence type="ECO:0000256" key="11">
    <source>
        <dbReference type="RuleBase" id="RU367105"/>
    </source>
</evidence>
<dbReference type="Gene3D" id="3.30.720.50">
    <property type="match status" value="2"/>
</dbReference>
<dbReference type="InterPro" id="IPR018123">
    <property type="entry name" value="WWE-dom_subgr"/>
</dbReference>
<dbReference type="InterPro" id="IPR039399">
    <property type="entry name" value="Deltex_C_sf"/>
</dbReference>
<evidence type="ECO:0000256" key="7">
    <source>
        <dbReference type="ARBA" id="ARBA00022771"/>
    </source>
</evidence>
<feature type="region of interest" description="Disordered" evidence="12">
    <location>
        <begin position="246"/>
        <end position="287"/>
    </location>
</feature>
<evidence type="ECO:0000313" key="15">
    <source>
        <dbReference type="EMBL" id="NOV45979.1"/>
    </source>
</evidence>
<dbReference type="InterPro" id="IPR004170">
    <property type="entry name" value="WWE_dom"/>
</dbReference>
<dbReference type="GO" id="GO:0061630">
    <property type="term" value="F:ubiquitin protein ligase activity"/>
    <property type="evidence" value="ECO:0007669"/>
    <property type="project" value="UniProtKB-UniRule"/>
</dbReference>
<dbReference type="SMART" id="SM00184">
    <property type="entry name" value="RING"/>
    <property type="match status" value="1"/>
</dbReference>
<keyword evidence="9" id="KW-0914">Notch signaling pathway</keyword>